<evidence type="ECO:0000313" key="1">
    <source>
        <dbReference type="EMBL" id="GED98664.1"/>
    </source>
</evidence>
<proteinExistence type="predicted"/>
<comment type="caution">
    <text evidence="1">The sequence shown here is derived from an EMBL/GenBank/DDBJ whole genome shotgun (WGS) entry which is preliminary data.</text>
</comment>
<reference evidence="2" key="1">
    <citation type="submission" date="2019-06" db="EMBL/GenBank/DDBJ databases">
        <title>Gordonia isolated from sludge of a wastewater treatment plant.</title>
        <authorList>
            <person name="Tamura T."/>
            <person name="Aoyama K."/>
            <person name="Kang Y."/>
            <person name="Saito S."/>
            <person name="Akiyama N."/>
            <person name="Yazawa K."/>
            <person name="Gonoi T."/>
            <person name="Mikami Y."/>
        </authorList>
    </citation>
    <scope>NUCLEOTIDE SEQUENCE [LARGE SCALE GENOMIC DNA]</scope>
    <source>
        <strain evidence="2">NBRC 107697</strain>
    </source>
</reference>
<accession>A0A7I9UZQ4</accession>
<keyword evidence="2" id="KW-1185">Reference proteome</keyword>
<dbReference type="Proteomes" id="UP000444980">
    <property type="component" value="Unassembled WGS sequence"/>
</dbReference>
<dbReference type="SUPFAM" id="SSF51971">
    <property type="entry name" value="Nucleotide-binding domain"/>
    <property type="match status" value="1"/>
</dbReference>
<evidence type="ECO:0000313" key="2">
    <source>
        <dbReference type="Proteomes" id="UP000444980"/>
    </source>
</evidence>
<dbReference type="Gene3D" id="3.50.50.60">
    <property type="entry name" value="FAD/NAD(P)-binding domain"/>
    <property type="match status" value="1"/>
</dbReference>
<protein>
    <submittedName>
        <fullName evidence="1">Uncharacterized protein</fullName>
    </submittedName>
</protein>
<organism evidence="1 2">
    <name type="scientific">Gordonia crocea</name>
    <dbReference type="NCBI Taxonomy" id="589162"/>
    <lineage>
        <taxon>Bacteria</taxon>
        <taxon>Bacillati</taxon>
        <taxon>Actinomycetota</taxon>
        <taxon>Actinomycetes</taxon>
        <taxon>Mycobacteriales</taxon>
        <taxon>Gordoniaceae</taxon>
        <taxon>Gordonia</taxon>
    </lineage>
</organism>
<dbReference type="Gene3D" id="3.40.50.720">
    <property type="entry name" value="NAD(P)-binding Rossmann-like Domain"/>
    <property type="match status" value="1"/>
</dbReference>
<dbReference type="InterPro" id="IPR036188">
    <property type="entry name" value="FAD/NAD-bd_sf"/>
</dbReference>
<name>A0A7I9UZQ4_9ACTN</name>
<dbReference type="AlphaFoldDB" id="A0A7I9UZQ4"/>
<dbReference type="EMBL" id="BJOU01000008">
    <property type="protein sequence ID" value="GED98664.1"/>
    <property type="molecule type" value="Genomic_DNA"/>
</dbReference>
<sequence length="68" mass="7607">MRFGVAPDHAATKLVERGYLSTANKKNFNYFLNVRVGEHIKHDELAQRYHAVIYAVGGGDRQAPGHRG</sequence>
<gene>
    <name evidence="1" type="ORF">nbrc107697_27030</name>
</gene>